<dbReference type="InterPro" id="IPR043138">
    <property type="entry name" value="GGT_lsub"/>
</dbReference>
<dbReference type="PROSITE" id="PS51379">
    <property type="entry name" value="4FE4S_FER_2"/>
    <property type="match status" value="1"/>
</dbReference>
<organism evidence="5 6">
    <name type="scientific">Paralvinella palmiformis</name>
    <dbReference type="NCBI Taxonomy" id="53620"/>
    <lineage>
        <taxon>Eukaryota</taxon>
        <taxon>Metazoa</taxon>
        <taxon>Spiralia</taxon>
        <taxon>Lophotrochozoa</taxon>
        <taxon>Annelida</taxon>
        <taxon>Polychaeta</taxon>
        <taxon>Sedentaria</taxon>
        <taxon>Canalipalpata</taxon>
        <taxon>Terebellida</taxon>
        <taxon>Terebelliformia</taxon>
        <taxon>Alvinellidae</taxon>
        <taxon>Paralvinella</taxon>
    </lineage>
</organism>
<reference evidence="5" key="1">
    <citation type="journal article" date="2023" name="Mol. Biol. Evol.">
        <title>Third-Generation Sequencing Reveals the Adaptive Role of the Epigenome in Three Deep-Sea Polychaetes.</title>
        <authorList>
            <person name="Perez M."/>
            <person name="Aroh O."/>
            <person name="Sun Y."/>
            <person name="Lan Y."/>
            <person name="Juniper S.K."/>
            <person name="Young C.R."/>
            <person name="Angers B."/>
            <person name="Qian P.Y."/>
        </authorList>
    </citation>
    <scope>NUCLEOTIDE SEQUENCE</scope>
    <source>
        <strain evidence="5">P08H-3</strain>
    </source>
</reference>
<evidence type="ECO:0000256" key="2">
    <source>
        <dbReference type="PIRSR" id="PIRSR600101-2"/>
    </source>
</evidence>
<dbReference type="AlphaFoldDB" id="A0AAD9N6G7"/>
<feature type="binding site" evidence="2">
    <location>
        <begin position="476"/>
        <end position="477"/>
    </location>
    <ligand>
        <name>L-glutamate</name>
        <dbReference type="ChEBI" id="CHEBI:29985"/>
    </ligand>
</feature>
<dbReference type="SUPFAM" id="SSF56235">
    <property type="entry name" value="N-terminal nucleophile aminohydrolases (Ntn hydrolases)"/>
    <property type="match status" value="1"/>
</dbReference>
<evidence type="ECO:0000313" key="5">
    <source>
        <dbReference type="EMBL" id="KAK2155934.1"/>
    </source>
</evidence>
<keyword evidence="6" id="KW-1185">Reference proteome</keyword>
<feature type="transmembrane region" description="Helical" evidence="3">
    <location>
        <begin position="7"/>
        <end position="30"/>
    </location>
</feature>
<dbReference type="Proteomes" id="UP001208570">
    <property type="component" value="Unassembled WGS sequence"/>
</dbReference>
<dbReference type="InterPro" id="IPR000101">
    <property type="entry name" value="GGT_peptidase"/>
</dbReference>
<dbReference type="InterPro" id="IPR029055">
    <property type="entry name" value="Ntn_hydrolases_N"/>
</dbReference>
<sequence length="607" mass="66801">MRMDKKVFVILLTILIIFGLVLIIGLSVGLTRDTTCQDQQEHLDENHRSSSGKYRFAAISSDSSLCSAVGTDILARHHGSAVDAAIATMICLGVVNSQHTGIGGGHIMVIHEQPKGSSEKQTMSLISRPTAPLWVTPEYFEDEPKAKVTGAKSISIPCQIKGYYDAWDRYGRIPWKELFEPSIDLCFKGWEVTESMEISIRNDLSIIRADPMLEEAYTKDNGQPYKAGDIMRAPTLGRTLQRIAEKGPETFYAGSLANDIIDDIADAGGIISQRDLASTKSLWWSPGVGTLRNGTYRMYVAPPPSSGLITAFILKLLEQFPPERLNKLKERDPGAIAERLHLIIEAWELAFALRRQSIGDKSFQTRELIQKMNGFVDDDYVKRMAKLITDHHTSDDYVSLADGTSRMFSGGTTHLNVLAADGGAVAMTATVGSLFGSKIRGNRTGVIFNNDLSLFDLPSQTKYSVNYMYPRKRGQSSMTPVVILNDKNEVVLLIGSSGGKRAITSTTYVTAATLFGGQSVTYANSLPRIHAEFNTSVYYDEDMPKEILEKLAAKGHTSQVPASERFPYLGVNQVIDNRACLECGTHCTKVCIEAVSDWRKGGKPDGY</sequence>
<name>A0AAD9N6G7_9ANNE</name>
<protein>
    <recommendedName>
        <fullName evidence="4">4Fe-4S ferredoxin-type domain-containing protein</fullName>
    </recommendedName>
</protein>
<dbReference type="InterPro" id="IPR017896">
    <property type="entry name" value="4Fe4S_Fe-S-bd"/>
</dbReference>
<feature type="binding site" evidence="2">
    <location>
        <position position="128"/>
    </location>
    <ligand>
        <name>L-glutamate</name>
        <dbReference type="ChEBI" id="CHEBI:29985"/>
    </ligand>
</feature>
<dbReference type="PANTHER" id="PTHR11686">
    <property type="entry name" value="GAMMA GLUTAMYL TRANSPEPTIDASE"/>
    <property type="match status" value="1"/>
</dbReference>
<dbReference type="PRINTS" id="PR01210">
    <property type="entry name" value="GGTRANSPTASE"/>
</dbReference>
<evidence type="ECO:0000259" key="4">
    <source>
        <dbReference type="PROSITE" id="PS51379"/>
    </source>
</evidence>
<dbReference type="PANTHER" id="PTHR11686:SF9">
    <property type="entry name" value="RE13973P"/>
    <property type="match status" value="1"/>
</dbReference>
<dbReference type="Gene3D" id="1.10.246.130">
    <property type="match status" value="1"/>
</dbReference>
<accession>A0AAD9N6G7</accession>
<evidence type="ECO:0000313" key="6">
    <source>
        <dbReference type="Proteomes" id="UP001208570"/>
    </source>
</evidence>
<evidence type="ECO:0000256" key="1">
    <source>
        <dbReference type="PIRSR" id="PIRSR600101-1"/>
    </source>
</evidence>
<dbReference type="InterPro" id="IPR043137">
    <property type="entry name" value="GGT_ssub_C"/>
</dbReference>
<keyword evidence="3" id="KW-1133">Transmembrane helix</keyword>
<dbReference type="GO" id="GO:0005886">
    <property type="term" value="C:plasma membrane"/>
    <property type="evidence" value="ECO:0007669"/>
    <property type="project" value="TreeGrafter"/>
</dbReference>
<dbReference type="GO" id="GO:0036374">
    <property type="term" value="F:glutathione hydrolase activity"/>
    <property type="evidence" value="ECO:0007669"/>
    <property type="project" value="InterPro"/>
</dbReference>
<evidence type="ECO:0000256" key="3">
    <source>
        <dbReference type="SAM" id="Phobius"/>
    </source>
</evidence>
<comment type="caution">
    <text evidence="5">The sequence shown here is derived from an EMBL/GenBank/DDBJ whole genome shotgun (WGS) entry which is preliminary data.</text>
</comment>
<dbReference type="EMBL" id="JAODUP010000226">
    <property type="protein sequence ID" value="KAK2155934.1"/>
    <property type="molecule type" value="Genomic_DNA"/>
</dbReference>
<dbReference type="Gene3D" id="3.60.20.40">
    <property type="match status" value="1"/>
</dbReference>
<keyword evidence="3" id="KW-0812">Transmembrane</keyword>
<gene>
    <name evidence="5" type="ORF">LSH36_226g01036</name>
</gene>
<keyword evidence="3" id="KW-0472">Membrane</keyword>
<proteinExistence type="predicted"/>
<dbReference type="GO" id="GO:0006751">
    <property type="term" value="P:glutathione catabolic process"/>
    <property type="evidence" value="ECO:0007669"/>
    <property type="project" value="InterPro"/>
</dbReference>
<dbReference type="Pfam" id="PF01019">
    <property type="entry name" value="G_glu_transpept"/>
    <property type="match status" value="1"/>
</dbReference>
<feature type="binding site" evidence="2">
    <location>
        <position position="499"/>
    </location>
    <ligand>
        <name>L-glutamate</name>
        <dbReference type="ChEBI" id="CHEBI:29985"/>
    </ligand>
</feature>
<feature type="domain" description="4Fe-4S ferredoxin-type" evidence="4">
    <location>
        <begin position="571"/>
        <end position="601"/>
    </location>
</feature>
<feature type="active site" description="Nucleophile" evidence="1">
    <location>
        <position position="412"/>
    </location>
</feature>